<organism evidence="3 4">
    <name type="scientific">Xenopus tropicalis</name>
    <name type="common">Western clawed frog</name>
    <name type="synonym">Silurana tropicalis</name>
    <dbReference type="NCBI Taxonomy" id="8364"/>
    <lineage>
        <taxon>Eukaryota</taxon>
        <taxon>Metazoa</taxon>
        <taxon>Chordata</taxon>
        <taxon>Craniata</taxon>
        <taxon>Vertebrata</taxon>
        <taxon>Euteleostomi</taxon>
        <taxon>Amphibia</taxon>
        <taxon>Batrachia</taxon>
        <taxon>Anura</taxon>
        <taxon>Pipoidea</taxon>
        <taxon>Pipidae</taxon>
        <taxon>Xenopodinae</taxon>
        <taxon>Xenopus</taxon>
        <taxon>Silurana</taxon>
    </lineage>
</organism>
<evidence type="ECO:0000313" key="3">
    <source>
        <dbReference type="Proteomes" id="UP000008143"/>
    </source>
</evidence>
<reference evidence="4" key="1">
    <citation type="submission" date="2025-08" db="UniProtKB">
        <authorList>
            <consortium name="RefSeq"/>
        </authorList>
    </citation>
    <scope>IDENTIFICATION</scope>
    <source>
        <strain evidence="4">Nigerian</strain>
        <tissue evidence="4">Liver and blood</tissue>
    </source>
</reference>
<gene>
    <name evidence="4 5" type="primary">LOC116412211</name>
</gene>
<name>A0A8J1JXM1_XENTR</name>
<dbReference type="RefSeq" id="XP_031761780.1">
    <property type="nucleotide sequence ID" value="XM_031905920.1"/>
</dbReference>
<feature type="compositionally biased region" description="Polar residues" evidence="1">
    <location>
        <begin position="115"/>
        <end position="133"/>
    </location>
</feature>
<dbReference type="Proteomes" id="UP000008143">
    <property type="component" value="Chromosome 7"/>
</dbReference>
<feature type="compositionally biased region" description="Basic and acidic residues" evidence="1">
    <location>
        <begin position="168"/>
        <end position="179"/>
    </location>
</feature>
<protein>
    <submittedName>
        <fullName evidence="4">Extensin-like</fullName>
    </submittedName>
</protein>
<dbReference type="KEGG" id="xtr:116412211"/>
<dbReference type="AGR" id="Xenbase:XB-GENE-29098267"/>
<feature type="compositionally biased region" description="Polar residues" evidence="1">
    <location>
        <begin position="92"/>
        <end position="102"/>
    </location>
</feature>
<feature type="compositionally biased region" description="Polar residues" evidence="1">
    <location>
        <begin position="58"/>
        <end position="67"/>
    </location>
</feature>
<dbReference type="AlphaFoldDB" id="A0A8J1JXM1"/>
<sequence length="262" mass="28716">MSMEQSRASGCYPILNQPPPPYHTLYIDPPIREPPEPSSRTYWEPSLPPYQPSPQSSATTDRSSQRSPPGYCELPPPYCVTNGSSLHAPPLDSTSSAAQRSSPDNHELPPPYCVTNGSSLHSPPLDSASSAAQWSPPDNHELPPPYCITNGSSPHVPPPDSGSPEAVSHQRLEDPPLRNDRTSELCDNNCCLCFSFCNFILFPPLGLVSIIFSLKVRGLIYKQEREKLKKLSLTLLKTNLIIFIMGLVLGPLGYTLVAIYAH</sequence>
<keyword evidence="3" id="KW-1185">Reference proteome</keyword>
<accession>A0A8J1JXM1</accession>
<feature type="region of interest" description="Disordered" evidence="1">
    <location>
        <begin position="1"/>
        <end position="179"/>
    </location>
</feature>
<evidence type="ECO:0000256" key="2">
    <source>
        <dbReference type="SAM" id="Phobius"/>
    </source>
</evidence>
<proteinExistence type="predicted"/>
<feature type="transmembrane region" description="Helical" evidence="2">
    <location>
        <begin position="199"/>
        <end position="220"/>
    </location>
</feature>
<dbReference type="OMA" id="PPPYCVT"/>
<keyword evidence="2" id="KW-0812">Transmembrane</keyword>
<feature type="transmembrane region" description="Helical" evidence="2">
    <location>
        <begin position="240"/>
        <end position="261"/>
    </location>
</feature>
<dbReference type="GeneID" id="116412211"/>
<evidence type="ECO:0000313" key="5">
    <source>
        <dbReference type="Xenbase" id="XB-GENE-29098267"/>
    </source>
</evidence>
<keyword evidence="2" id="KW-1133">Transmembrane helix</keyword>
<evidence type="ECO:0000313" key="4">
    <source>
        <dbReference type="RefSeq" id="XP_031761780.1"/>
    </source>
</evidence>
<evidence type="ECO:0000256" key="1">
    <source>
        <dbReference type="SAM" id="MobiDB-lite"/>
    </source>
</evidence>
<keyword evidence="2" id="KW-0472">Membrane</keyword>
<dbReference type="Xenbase" id="XB-GENE-29098267">
    <property type="gene designation" value="LOC116412211"/>
</dbReference>